<keyword evidence="3" id="KW-1185">Reference proteome</keyword>
<dbReference type="EMBL" id="BMMS01000001">
    <property type="protein sequence ID" value="GGO80793.1"/>
    <property type="molecule type" value="Genomic_DNA"/>
</dbReference>
<comment type="caution">
    <text evidence="2">The sequence shown here is derived from an EMBL/GenBank/DDBJ whole genome shotgun (WGS) entry which is preliminary data.</text>
</comment>
<proteinExistence type="predicted"/>
<evidence type="ECO:0000313" key="3">
    <source>
        <dbReference type="Proteomes" id="UP000641932"/>
    </source>
</evidence>
<name>A0A917ZCJ8_9ACTN</name>
<evidence type="ECO:0000256" key="1">
    <source>
        <dbReference type="SAM" id="MobiDB-lite"/>
    </source>
</evidence>
<dbReference type="Proteomes" id="UP000641932">
    <property type="component" value="Unassembled WGS sequence"/>
</dbReference>
<evidence type="ECO:0000313" key="2">
    <source>
        <dbReference type="EMBL" id="GGO80793.1"/>
    </source>
</evidence>
<gene>
    <name evidence="2" type="ORF">GCM10012280_03540</name>
</gene>
<protein>
    <submittedName>
        <fullName evidence="2">Uncharacterized protein</fullName>
    </submittedName>
</protein>
<reference evidence="2" key="2">
    <citation type="submission" date="2020-09" db="EMBL/GenBank/DDBJ databases">
        <authorList>
            <person name="Sun Q."/>
            <person name="Zhou Y."/>
        </authorList>
    </citation>
    <scope>NUCLEOTIDE SEQUENCE</scope>
    <source>
        <strain evidence="2">CGMCC 4.7201</strain>
    </source>
</reference>
<organism evidence="2 3">
    <name type="scientific">Wenjunlia tyrosinilytica</name>
    <dbReference type="NCBI Taxonomy" id="1544741"/>
    <lineage>
        <taxon>Bacteria</taxon>
        <taxon>Bacillati</taxon>
        <taxon>Actinomycetota</taxon>
        <taxon>Actinomycetes</taxon>
        <taxon>Kitasatosporales</taxon>
        <taxon>Streptomycetaceae</taxon>
        <taxon>Wenjunlia</taxon>
    </lineage>
</organism>
<feature type="region of interest" description="Disordered" evidence="1">
    <location>
        <begin position="1"/>
        <end position="36"/>
    </location>
</feature>
<feature type="region of interest" description="Disordered" evidence="1">
    <location>
        <begin position="100"/>
        <end position="127"/>
    </location>
</feature>
<reference evidence="2" key="1">
    <citation type="journal article" date="2014" name="Int. J. Syst. Evol. Microbiol.">
        <title>Complete genome sequence of Corynebacterium casei LMG S-19264T (=DSM 44701T), isolated from a smear-ripened cheese.</title>
        <authorList>
            <consortium name="US DOE Joint Genome Institute (JGI-PGF)"/>
            <person name="Walter F."/>
            <person name="Albersmeier A."/>
            <person name="Kalinowski J."/>
            <person name="Ruckert C."/>
        </authorList>
    </citation>
    <scope>NUCLEOTIDE SEQUENCE</scope>
    <source>
        <strain evidence="2">CGMCC 4.7201</strain>
    </source>
</reference>
<accession>A0A917ZCJ8</accession>
<sequence>MLLRHPQVLPVAENGDGAVGVGAQDHGTGGAQSGDRAGRGVAIGVVAAAGDQGEPWAQAPQKRGILVGGPMMGDLDHIDTWQVGDSGQQAFLGEGFEVAEEEDGQVRDRDRDEHDDAGVVGALLARS</sequence>
<feature type="compositionally biased region" description="Basic and acidic residues" evidence="1">
    <location>
        <begin position="104"/>
        <end position="117"/>
    </location>
</feature>
<dbReference type="AlphaFoldDB" id="A0A917ZCJ8"/>